<keyword evidence="2" id="KW-1185">Reference proteome</keyword>
<evidence type="ECO:0000313" key="2">
    <source>
        <dbReference type="Proteomes" id="UP001165960"/>
    </source>
</evidence>
<gene>
    <name evidence="1" type="ORF">DSO57_1022725</name>
</gene>
<name>A0ACC2S580_9FUNG</name>
<reference evidence="1" key="1">
    <citation type="submission" date="2022-04" db="EMBL/GenBank/DDBJ databases">
        <title>Genome of the entomopathogenic fungus Entomophthora muscae.</title>
        <authorList>
            <person name="Elya C."/>
            <person name="Lovett B.R."/>
            <person name="Lee E."/>
            <person name="Macias A.M."/>
            <person name="Hajek A.E."/>
            <person name="De Bivort B.L."/>
            <person name="Kasson M.T."/>
            <person name="De Fine Licht H.H."/>
            <person name="Stajich J.E."/>
        </authorList>
    </citation>
    <scope>NUCLEOTIDE SEQUENCE</scope>
    <source>
        <strain evidence="1">Berkeley</strain>
    </source>
</reference>
<organism evidence="1 2">
    <name type="scientific">Entomophthora muscae</name>
    <dbReference type="NCBI Taxonomy" id="34485"/>
    <lineage>
        <taxon>Eukaryota</taxon>
        <taxon>Fungi</taxon>
        <taxon>Fungi incertae sedis</taxon>
        <taxon>Zoopagomycota</taxon>
        <taxon>Entomophthoromycotina</taxon>
        <taxon>Entomophthoromycetes</taxon>
        <taxon>Entomophthorales</taxon>
        <taxon>Entomophthoraceae</taxon>
        <taxon>Entomophthora</taxon>
    </lineage>
</organism>
<evidence type="ECO:0000313" key="1">
    <source>
        <dbReference type="EMBL" id="KAJ9057434.1"/>
    </source>
</evidence>
<accession>A0ACC2S580</accession>
<protein>
    <submittedName>
        <fullName evidence="1">Uncharacterized protein</fullName>
    </submittedName>
</protein>
<proteinExistence type="predicted"/>
<sequence>MNLDSNYDSNTFRNEIKSHLGLDICLLLLSVVSLALNVLMMSIAVFRRRGQWAIDEVLLMMIGSTDALLAAFLILSQLWKWATDNAIVRDGSCWCRLSSTLVWGTTVATLDLTGLLAVMRFMIIARGYTVADHTWKRLGVLITTLVWILFISKDMLSTARVFPSGMYCASIWGSTDAISILYYTAMLVLVIPPLFVVPFCYAAITAHYHRLIAQMDETHKQFTTNLTLKLHGMALIIVLYLLALLPEYIQAFVSFAFTMKLTSWIDGLTKISIFCVTIVNVIFALLFHEDINRELLTLVTEYDTKFTSTRLRTLPSRTSCEL</sequence>
<dbReference type="Proteomes" id="UP001165960">
    <property type="component" value="Unassembled WGS sequence"/>
</dbReference>
<comment type="caution">
    <text evidence="1">The sequence shown here is derived from an EMBL/GenBank/DDBJ whole genome shotgun (WGS) entry which is preliminary data.</text>
</comment>
<dbReference type="EMBL" id="QTSX02005795">
    <property type="protein sequence ID" value="KAJ9057434.1"/>
    <property type="molecule type" value="Genomic_DNA"/>
</dbReference>